<evidence type="ECO:0000256" key="6">
    <source>
        <dbReference type="PIRSR" id="PIRSR604808-1"/>
    </source>
</evidence>
<dbReference type="InterPro" id="IPR037493">
    <property type="entry name" value="ExoIII-like"/>
</dbReference>
<dbReference type="GO" id="GO:0003677">
    <property type="term" value="F:DNA binding"/>
    <property type="evidence" value="ECO:0007669"/>
    <property type="project" value="InterPro"/>
</dbReference>
<feature type="binding site" evidence="7">
    <location>
        <position position="74"/>
    </location>
    <ligand>
        <name>Mg(2+)</name>
        <dbReference type="ChEBI" id="CHEBI:18420"/>
        <label>1</label>
    </ligand>
</feature>
<reference evidence="10" key="1">
    <citation type="journal article" date="2004" name="Nat. Biotechnol.">
        <title>Complete genome sequence of the metabolically versatile photosynthetic bacterium Rhodopseudomonas palustris.</title>
        <authorList>
            <person name="Larimer F.W."/>
            <person name="Chain P."/>
            <person name="Hauser L."/>
            <person name="Lamerdin J."/>
            <person name="Malfatti S."/>
            <person name="Do L."/>
            <person name="Land M.L."/>
            <person name="Pelletier D.A."/>
            <person name="Beatty J.T."/>
            <person name="Lang A.S."/>
            <person name="Tabita F.R."/>
            <person name="Gibson J.L."/>
            <person name="Hanson T.E."/>
            <person name="Bobst C."/>
            <person name="Torres J.L."/>
            <person name="Peres C."/>
            <person name="Harrison F.H."/>
            <person name="Gibson J."/>
            <person name="Harwood C.S."/>
        </authorList>
    </citation>
    <scope>NUCLEOTIDE SEQUENCE [LARGE SCALE GENOMIC DNA]</scope>
    <source>
        <strain evidence="10">CGA009</strain>
    </source>
</reference>
<keyword evidence="3 7" id="KW-0479">Metal-binding</keyword>
<proteinExistence type="inferred from homology"/>
<dbReference type="InterPro" id="IPR036691">
    <property type="entry name" value="Endo/exonu/phosph_ase_sf"/>
</dbReference>
<evidence type="ECO:0000256" key="4">
    <source>
        <dbReference type="ARBA" id="ARBA00022801"/>
    </source>
</evidence>
<dbReference type="InterPro" id="IPR020848">
    <property type="entry name" value="AP_endonuclease_F1_CS"/>
</dbReference>
<protein>
    <submittedName>
        <fullName evidence="10">Exodeoxyribonuclease III</fullName>
    </submittedName>
</protein>
<dbReference type="SUPFAM" id="SSF56219">
    <property type="entry name" value="DNase I-like"/>
    <property type="match status" value="1"/>
</dbReference>
<feature type="site" description="Important for catalytic activity" evidence="8">
    <location>
        <position position="261"/>
    </location>
</feature>
<dbReference type="InterPro" id="IPR020847">
    <property type="entry name" value="AP_endonuclease_F1_BS"/>
</dbReference>
<feature type="active site" evidence="6">
    <location>
        <position position="149"/>
    </location>
</feature>
<feature type="domain" description="Endonuclease/exonuclease/phosphatase" evidence="9">
    <location>
        <begin position="44"/>
        <end position="291"/>
    </location>
</feature>
<feature type="binding site" evidence="7">
    <location>
        <position position="47"/>
    </location>
    <ligand>
        <name>Mg(2+)</name>
        <dbReference type="ChEBI" id="CHEBI:18420"/>
        <label>1</label>
    </ligand>
</feature>
<dbReference type="PANTHER" id="PTHR43250:SF2">
    <property type="entry name" value="EXODEOXYRIBONUCLEASE III"/>
    <property type="match status" value="1"/>
</dbReference>
<dbReference type="STRING" id="258594.RPA2861"/>
<feature type="active site" description="Proton acceptor" evidence="6">
    <location>
        <position position="291"/>
    </location>
</feature>
<dbReference type="NCBIfam" id="TIGR00195">
    <property type="entry name" value="exoDNase_III"/>
    <property type="match status" value="1"/>
</dbReference>
<keyword evidence="5 7" id="KW-0460">Magnesium</keyword>
<dbReference type="EMBL" id="BX572602">
    <property type="protein sequence ID" value="CAE28302.1"/>
    <property type="molecule type" value="Genomic_DNA"/>
</dbReference>
<dbReference type="InterPro" id="IPR004808">
    <property type="entry name" value="AP_endonuc_1"/>
</dbReference>
<evidence type="ECO:0000256" key="8">
    <source>
        <dbReference type="PIRSR" id="PIRSR604808-3"/>
    </source>
</evidence>
<evidence type="ECO:0000256" key="1">
    <source>
        <dbReference type="ARBA" id="ARBA00001936"/>
    </source>
</evidence>
<feature type="binding site" evidence="7">
    <location>
        <position position="190"/>
    </location>
    <ligand>
        <name>Mg(2+)</name>
        <dbReference type="ChEBI" id="CHEBI:18420"/>
        <label>1</label>
    </ligand>
</feature>
<evidence type="ECO:0000256" key="2">
    <source>
        <dbReference type="ARBA" id="ARBA00007092"/>
    </source>
</evidence>
<dbReference type="GO" id="GO:0046872">
    <property type="term" value="F:metal ion binding"/>
    <property type="evidence" value="ECO:0007669"/>
    <property type="project" value="UniProtKB-KW"/>
</dbReference>
<comment type="cofactor">
    <cofactor evidence="1">
        <name>Mn(2+)</name>
        <dbReference type="ChEBI" id="CHEBI:29035"/>
    </cofactor>
</comment>
<dbReference type="PROSITE" id="PS00726">
    <property type="entry name" value="AP_NUCLEASE_F1_1"/>
    <property type="match status" value="1"/>
</dbReference>
<feature type="binding site" evidence="7">
    <location>
        <position position="290"/>
    </location>
    <ligand>
        <name>Mg(2+)</name>
        <dbReference type="ChEBI" id="CHEBI:18420"/>
        <label>1</label>
    </ligand>
</feature>
<feature type="site" description="Interaction with DNA substrate" evidence="8">
    <location>
        <position position="291"/>
    </location>
</feature>
<keyword evidence="7" id="KW-0464">Manganese</keyword>
<accession>Q6N5V9</accession>
<evidence type="ECO:0000256" key="5">
    <source>
        <dbReference type="ARBA" id="ARBA00022842"/>
    </source>
</evidence>
<dbReference type="HOGENOM" id="CLU_027539_0_1_5"/>
<dbReference type="GO" id="GO:0006281">
    <property type="term" value="P:DNA repair"/>
    <property type="evidence" value="ECO:0007669"/>
    <property type="project" value="InterPro"/>
</dbReference>
<name>Q6N5V9_RHOPA</name>
<dbReference type="InterPro" id="IPR005135">
    <property type="entry name" value="Endo/exonuclease/phosphatase"/>
</dbReference>
<dbReference type="Gene3D" id="3.60.10.10">
    <property type="entry name" value="Endonuclease/exonuclease/phosphatase"/>
    <property type="match status" value="1"/>
</dbReference>
<dbReference type="PROSITE" id="PS51435">
    <property type="entry name" value="AP_NUCLEASE_F1_4"/>
    <property type="match status" value="1"/>
</dbReference>
<dbReference type="GO" id="GO:0004519">
    <property type="term" value="F:endonuclease activity"/>
    <property type="evidence" value="ECO:0007669"/>
    <property type="project" value="InterPro"/>
</dbReference>
<dbReference type="AlphaFoldDB" id="Q6N5V9"/>
<dbReference type="NCBIfam" id="TIGR00633">
    <property type="entry name" value="xth"/>
    <property type="match status" value="1"/>
</dbReference>
<gene>
    <name evidence="10" type="primary">xthA2</name>
    <name evidence="10" type="ordered locus">RPA2861</name>
</gene>
<dbReference type="CDD" id="cd09086">
    <property type="entry name" value="ExoIII-like_AP-endo"/>
    <property type="match status" value="1"/>
</dbReference>
<evidence type="ECO:0000256" key="3">
    <source>
        <dbReference type="ARBA" id="ARBA00022723"/>
    </source>
</evidence>
<organism evidence="10">
    <name type="scientific">Rhodopseudomonas palustris (strain ATCC BAA-98 / CGA009)</name>
    <dbReference type="NCBI Taxonomy" id="258594"/>
    <lineage>
        <taxon>Bacteria</taxon>
        <taxon>Pseudomonadati</taxon>
        <taxon>Pseudomonadota</taxon>
        <taxon>Alphaproteobacteria</taxon>
        <taxon>Hyphomicrobiales</taxon>
        <taxon>Nitrobacteraceae</taxon>
        <taxon>Rhodopseudomonas</taxon>
    </lineage>
</organism>
<feature type="binding site" evidence="7">
    <location>
        <position position="192"/>
    </location>
    <ligand>
        <name>Mg(2+)</name>
        <dbReference type="ChEBI" id="CHEBI:18420"/>
        <label>1</label>
    </ligand>
</feature>
<comment type="cofactor">
    <cofactor evidence="7">
        <name>Mg(2+)</name>
        <dbReference type="ChEBI" id="CHEBI:18420"/>
    </cofactor>
    <cofactor evidence="7">
        <name>Mn(2+)</name>
        <dbReference type="ChEBI" id="CHEBI:29035"/>
    </cofactor>
    <text evidence="7">Probably binds two magnesium or manganese ions per subunit.</text>
</comment>
<dbReference type="PANTHER" id="PTHR43250">
    <property type="entry name" value="EXODEOXYRIBONUCLEASE III"/>
    <property type="match status" value="1"/>
</dbReference>
<evidence type="ECO:0000256" key="7">
    <source>
        <dbReference type="PIRSR" id="PIRSR604808-2"/>
    </source>
</evidence>
<feature type="binding site" evidence="7">
    <location>
        <position position="291"/>
    </location>
    <ligand>
        <name>Mg(2+)</name>
        <dbReference type="ChEBI" id="CHEBI:18420"/>
        <label>1</label>
    </ligand>
</feature>
<dbReference type="GO" id="GO:0008311">
    <property type="term" value="F:double-stranded DNA 3'-5' DNA exonuclease activity"/>
    <property type="evidence" value="ECO:0007669"/>
    <property type="project" value="InterPro"/>
</dbReference>
<comment type="similarity">
    <text evidence="2">Belongs to the DNA repair enzymes AP/ExoA family.</text>
</comment>
<dbReference type="PROSITE" id="PS00728">
    <property type="entry name" value="AP_NUCLEASE_F1_3"/>
    <property type="match status" value="1"/>
</dbReference>
<evidence type="ECO:0000259" key="9">
    <source>
        <dbReference type="Pfam" id="PF03372"/>
    </source>
</evidence>
<evidence type="ECO:0000313" key="10">
    <source>
        <dbReference type="EMBL" id="CAE28302.1"/>
    </source>
</evidence>
<keyword evidence="4" id="KW-0378">Hydrolase</keyword>
<sequence>MARRLTRLPRQICVRRGLLYHSAARHDLPRRKSSRATDGAMRIATWNVNSVRQRLDHLVSWLQDCQPDVVCLQEIKCVDEAFPREPIEALGYNVVTHGQKTFNGVALLSKYPLEEANPGLAGDESDVHARFLEGVVSLKHGVVRVACLYLPNGNPVGSEKYPYKLSWMARLRDYAQQRLKTEEPLILAGDFNVIPQAEDVHNPAAWTEDALFRPETRESFQTLLGLGLTDALRATTDAPGQYTFWDYQAGAWQKNWGIRIDHLLLSPQAADRLRHVGIDSYVRNWEKPSDHVPVWADFDLEAA</sequence>
<feature type="site" description="Transition state stabilizer" evidence="8">
    <location>
        <position position="192"/>
    </location>
</feature>
<dbReference type="PhylomeDB" id="Q6N5V9"/>
<dbReference type="Pfam" id="PF03372">
    <property type="entry name" value="Exo_endo_phos"/>
    <property type="match status" value="1"/>
</dbReference>
<dbReference type="eggNOG" id="COG0708">
    <property type="taxonomic scope" value="Bacteria"/>
</dbReference>
<feature type="active site" description="Proton donor/acceptor" evidence="6">
    <location>
        <position position="190"/>
    </location>
</feature>